<feature type="transmembrane region" description="Helical" evidence="1">
    <location>
        <begin position="58"/>
        <end position="79"/>
    </location>
</feature>
<comment type="caution">
    <text evidence="2">The sequence shown here is derived from an EMBL/GenBank/DDBJ whole genome shotgun (WGS) entry which is preliminary data.</text>
</comment>
<protein>
    <recommendedName>
        <fullName evidence="3">Transglycosylase associated protein</fullName>
    </recommendedName>
</protein>
<sequence length="86" mass="9452">MKNSILNLIISVIITFLTALGAAHILKIKKNFLDLLVIGAAGTIFGFAISWLLTETGIAEFSLTTISTFLGSCIFIFIFQLMRNKK</sequence>
<reference evidence="2" key="1">
    <citation type="submission" date="2019-08" db="EMBL/GenBank/DDBJ databases">
        <authorList>
            <person name="Kucharzyk K."/>
            <person name="Murdoch R.W."/>
            <person name="Higgins S."/>
            <person name="Loffler F."/>
        </authorList>
    </citation>
    <scope>NUCLEOTIDE SEQUENCE</scope>
</reference>
<evidence type="ECO:0000256" key="1">
    <source>
        <dbReference type="SAM" id="Phobius"/>
    </source>
</evidence>
<gene>
    <name evidence="2" type="ORF">SDC9_81041</name>
</gene>
<proteinExistence type="predicted"/>
<dbReference type="AlphaFoldDB" id="A0A644Z2F4"/>
<name>A0A644Z2F4_9ZZZZ</name>
<keyword evidence="1" id="KW-0472">Membrane</keyword>
<feature type="transmembrane region" description="Helical" evidence="1">
    <location>
        <begin position="6"/>
        <end position="26"/>
    </location>
</feature>
<dbReference type="EMBL" id="VSSQ01006979">
    <property type="protein sequence ID" value="MPM34458.1"/>
    <property type="molecule type" value="Genomic_DNA"/>
</dbReference>
<keyword evidence="1" id="KW-1133">Transmembrane helix</keyword>
<evidence type="ECO:0000313" key="2">
    <source>
        <dbReference type="EMBL" id="MPM34458.1"/>
    </source>
</evidence>
<keyword evidence="1" id="KW-0812">Transmembrane</keyword>
<accession>A0A644Z2F4</accession>
<evidence type="ECO:0008006" key="3">
    <source>
        <dbReference type="Google" id="ProtNLM"/>
    </source>
</evidence>
<feature type="transmembrane region" description="Helical" evidence="1">
    <location>
        <begin position="33"/>
        <end position="52"/>
    </location>
</feature>
<organism evidence="2">
    <name type="scientific">bioreactor metagenome</name>
    <dbReference type="NCBI Taxonomy" id="1076179"/>
    <lineage>
        <taxon>unclassified sequences</taxon>
        <taxon>metagenomes</taxon>
        <taxon>ecological metagenomes</taxon>
    </lineage>
</organism>